<sequence length="94" mass="10940">MSLVHYEVAYHLVDNPNKTHVIRLLTGEDPASVDEYLRREHGPGKVVLHYAERERKPVGRERTCGYCGCTRIEYENEPRPLHPATLDKSLWRTL</sequence>
<keyword evidence="2" id="KW-1185">Reference proteome</keyword>
<dbReference type="GeneID" id="23680026"/>
<accession>A0A0A1IVS0</accession>
<evidence type="ECO:0000313" key="1">
    <source>
        <dbReference type="EMBL" id="CEF89680.1"/>
    </source>
</evidence>
<name>A0A0A1IVS0_9CAUD</name>
<dbReference type="Proteomes" id="UP000030226">
    <property type="component" value="Segment"/>
</dbReference>
<dbReference type="EMBL" id="LN610577">
    <property type="protein sequence ID" value="CEF89680.1"/>
    <property type="molecule type" value="Genomic_DNA"/>
</dbReference>
<reference evidence="1 2" key="1">
    <citation type="journal article" date="2015" name="PLoS ONE">
        <title>Investigation of a Large Collection of Pseudomonas aeruginosa Bacteriophages Collected from a Single Environmental Source in Abidjan, Cote d'Ivoire.</title>
        <authorList>
            <person name="Essoh C."/>
            <person name="Latino L."/>
            <person name="Midoux C."/>
            <person name="Blouin Y."/>
            <person name="Loukou G."/>
            <person name="Nguetta S.P."/>
            <person name="Lathro S."/>
            <person name="Cablanmian A."/>
            <person name="Kouassi A.K."/>
            <person name="Vergnaud G."/>
            <person name="Pourcel C."/>
        </authorList>
    </citation>
    <scope>NUCLEOTIDE SEQUENCE [LARGE SCALE GENOMIC DNA]</scope>
    <source>
        <strain evidence="1">Ab18</strain>
    </source>
</reference>
<dbReference type="KEGG" id="vg:23680026"/>
<protein>
    <submittedName>
        <fullName evidence="1">Uncharacterized protein</fullName>
    </submittedName>
</protein>
<evidence type="ECO:0000313" key="2">
    <source>
        <dbReference type="Proteomes" id="UP000030226"/>
    </source>
</evidence>
<organism evidence="1 2">
    <name type="scientific">Pseudomonas phage vB_PaeS_PAO1_Ab18</name>
    <dbReference type="NCBI Taxonomy" id="1548905"/>
    <lineage>
        <taxon>Viruses</taxon>
        <taxon>Duplodnaviria</taxon>
        <taxon>Heunggongvirae</taxon>
        <taxon>Uroviricota</taxon>
        <taxon>Caudoviricetes</taxon>
        <taxon>Mesyanzhinovviridae</taxon>
        <taxon>Bradleyvirinae</taxon>
        <taxon>Abidjanvirus</taxon>
        <taxon>Abidjanvirus Ab18</taxon>
        <taxon>Pseudomonas virus Ab18</taxon>
    </lineage>
</organism>
<dbReference type="RefSeq" id="YP_009125144.1">
    <property type="nucleotide sequence ID" value="NC_026594.1"/>
</dbReference>
<proteinExistence type="predicted"/>
<gene>
    <name evidence="1" type="primary">ORF41</name>
</gene>